<dbReference type="InterPro" id="IPR018164">
    <property type="entry name" value="Ala-tRNA-synth_IIc_N"/>
</dbReference>
<dbReference type="CDD" id="cd00673">
    <property type="entry name" value="AlaRS_core"/>
    <property type="match status" value="1"/>
</dbReference>
<dbReference type="EC" id="6.1.1.7" evidence="9"/>
<keyword evidence="8 9" id="KW-0030">Aminoacyl-tRNA synthetase</keyword>
<dbReference type="AlphaFoldDB" id="A0A1F5GRU8"/>
<dbReference type="GO" id="GO:0005737">
    <property type="term" value="C:cytoplasm"/>
    <property type="evidence" value="ECO:0007669"/>
    <property type="project" value="UniProtKB-SubCell"/>
</dbReference>
<dbReference type="Proteomes" id="UP000178336">
    <property type="component" value="Unassembled WGS sequence"/>
</dbReference>
<dbReference type="InterPro" id="IPR050058">
    <property type="entry name" value="Ala-tRNA_ligase"/>
</dbReference>
<dbReference type="Gene3D" id="3.30.980.10">
    <property type="entry name" value="Threonyl-trna Synthetase, Chain A, domain 2"/>
    <property type="match status" value="1"/>
</dbReference>
<keyword evidence="9" id="KW-0963">Cytoplasm</keyword>
<dbReference type="SUPFAM" id="SSF101353">
    <property type="entry name" value="Putative anticodon-binding domain of alanyl-tRNA synthetase (AlaRS)"/>
    <property type="match status" value="1"/>
</dbReference>
<dbReference type="HAMAP" id="MF_00036_B">
    <property type="entry name" value="Ala_tRNA_synth_B"/>
    <property type="match status" value="1"/>
</dbReference>
<keyword evidence="5 9" id="KW-0067">ATP-binding</keyword>
<dbReference type="SMART" id="SM00863">
    <property type="entry name" value="tRNA_SAD"/>
    <property type="match status" value="1"/>
</dbReference>
<evidence type="ECO:0000256" key="1">
    <source>
        <dbReference type="ARBA" id="ARBA00008226"/>
    </source>
</evidence>
<dbReference type="Pfam" id="PF01411">
    <property type="entry name" value="tRNA-synt_2c"/>
    <property type="match status" value="1"/>
</dbReference>
<comment type="function">
    <text evidence="9">Catalyzes the attachment of alanine to tRNA(Ala) in a two-step reaction: alanine is first activated by ATP to form Ala-AMP and then transferred to the acceptor end of tRNA(Ala). Also edits incorrectly charged Ser-tRNA(Ala) and Gly-tRNA(Ala) via its editing domain.</text>
</comment>
<feature type="binding site" evidence="9">
    <location>
        <position position="466"/>
    </location>
    <ligand>
        <name>Zn(2+)</name>
        <dbReference type="ChEBI" id="CHEBI:29105"/>
    </ligand>
</feature>
<feature type="binding site" evidence="9">
    <location>
        <position position="579"/>
    </location>
    <ligand>
        <name>Zn(2+)</name>
        <dbReference type="ChEBI" id="CHEBI:29105"/>
    </ligand>
</feature>
<dbReference type="GO" id="GO:0000049">
    <property type="term" value="F:tRNA binding"/>
    <property type="evidence" value="ECO:0007669"/>
    <property type="project" value="UniProtKB-KW"/>
</dbReference>
<dbReference type="GO" id="GO:0005524">
    <property type="term" value="F:ATP binding"/>
    <property type="evidence" value="ECO:0007669"/>
    <property type="project" value="UniProtKB-UniRule"/>
</dbReference>
<dbReference type="InterPro" id="IPR045864">
    <property type="entry name" value="aa-tRNA-synth_II/BPL/LPL"/>
</dbReference>
<dbReference type="InterPro" id="IPR018163">
    <property type="entry name" value="Thr/Ala-tRNA-synth_IIc_edit"/>
</dbReference>
<evidence type="ECO:0000256" key="6">
    <source>
        <dbReference type="ARBA" id="ARBA00022884"/>
    </source>
</evidence>
<comment type="subcellular location">
    <subcellularLocation>
        <location evidence="9">Cytoplasm</location>
    </subcellularLocation>
</comment>
<evidence type="ECO:0000256" key="9">
    <source>
        <dbReference type="HAMAP-Rule" id="MF_00036"/>
    </source>
</evidence>
<keyword evidence="3 9" id="KW-0436">Ligase</keyword>
<comment type="domain">
    <text evidence="9">Consists of three domains; the N-terminal catalytic domain, the editing domain and the C-terminal C-Ala domain. The editing domain removes incorrectly charged amino acids, while the C-Ala domain, along with tRNA(Ala), serves as a bridge to cooperatively bring together the editing and aminoacylation centers thus stimulating deacylation of misacylated tRNAs.</text>
</comment>
<dbReference type="Pfam" id="PF07973">
    <property type="entry name" value="tRNA_SAD"/>
    <property type="match status" value="1"/>
</dbReference>
<dbReference type="PANTHER" id="PTHR11777">
    <property type="entry name" value="ALANYL-TRNA SYNTHETASE"/>
    <property type="match status" value="1"/>
</dbReference>
<keyword evidence="2 9" id="KW-0820">tRNA-binding</keyword>
<evidence type="ECO:0000313" key="11">
    <source>
        <dbReference type="EMBL" id="OGD94606.1"/>
    </source>
</evidence>
<sequence>MKSGELRQKYLKFFEDRGHKIIPSASLVPPESVELAGTQRVLFTTAGMHPLVPYLLGQPHPEGNRLVNVQKCLRTDDIDDVGDSVHNTFFEMLGNWSLGDPASPARSDGSRRDGIGLGGYWKEEAISWSYQFLINELKLDAKRIYVSVFAGDKDAPFDEESYQVWKKLGVGENRIYKYGKKENWWGPVGPIGPCGPDTEMFYDTQPFKGDSLKRGPAEDSERFVEIWNDVFMEYDKQTDGLYKPLSQKNVDTGMGLERMLMVLNHAPTIYETDVFLPIVKRIEDWSGVFNLKSARIVADHLRASVFLIADGVIPSNVERGYILRRLVRRTIRHAAFLKIKQDFFEELAKIVIKIHGSFYPKLEEFQKSIFEELKGEEEKFKKALAAGIRQFEKIKGEISAKAAFDLYQNFGFPIELTIELAAENDKKVDIGGFKKELKKHQQLSRAAGQKTKGGLAIQSEQAAKLHTATHLLHQALRDVLGRHVHQTGSHITAERLRFDFSHSQKMTEGQIVKVEEIVNGKIKDNLKVSKEIMPKKSADEIGAIGLFAEKYGDLVNIYFISKTGKIEDAYSKEFCGGPHANLTNSLGFFKVIKEESAGAGIRRIYATISSKKGKN</sequence>
<evidence type="ECO:0000256" key="5">
    <source>
        <dbReference type="ARBA" id="ARBA00022840"/>
    </source>
</evidence>
<keyword evidence="9" id="KW-0479">Metal-binding</keyword>
<comment type="cofactor">
    <cofactor evidence="9">
        <name>Zn(2+)</name>
        <dbReference type="ChEBI" id="CHEBI:29105"/>
    </cofactor>
    <text evidence="9">Binds 1 zinc ion per subunit.</text>
</comment>
<dbReference type="InterPro" id="IPR018165">
    <property type="entry name" value="Ala-tRNA-synth_IIc_core"/>
</dbReference>
<dbReference type="InterPro" id="IPR023033">
    <property type="entry name" value="Ala_tRNA_ligase_euk/bac"/>
</dbReference>
<dbReference type="PANTHER" id="PTHR11777:SF9">
    <property type="entry name" value="ALANINE--TRNA LIGASE, CYTOPLASMIC"/>
    <property type="match status" value="1"/>
</dbReference>
<dbReference type="InterPro" id="IPR012947">
    <property type="entry name" value="tRNA_SAD"/>
</dbReference>
<keyword evidence="4 9" id="KW-0547">Nucleotide-binding</keyword>
<protein>
    <recommendedName>
        <fullName evidence="9">Alanine--tRNA ligase</fullName>
        <ecNumber evidence="9">6.1.1.7</ecNumber>
    </recommendedName>
    <alternativeName>
        <fullName evidence="9">Alanyl-tRNA synthetase</fullName>
        <shortName evidence="9">AlaRS</shortName>
    </alternativeName>
</protein>
<dbReference type="GO" id="GO:0008270">
    <property type="term" value="F:zinc ion binding"/>
    <property type="evidence" value="ECO:0007669"/>
    <property type="project" value="UniProtKB-UniRule"/>
</dbReference>
<evidence type="ECO:0000256" key="3">
    <source>
        <dbReference type="ARBA" id="ARBA00022598"/>
    </source>
</evidence>
<dbReference type="FunFam" id="3.30.980.10:FF:000004">
    <property type="entry name" value="Alanine--tRNA ligase, cytoplasmic"/>
    <property type="match status" value="1"/>
</dbReference>
<proteinExistence type="inferred from homology"/>
<comment type="catalytic activity">
    <reaction evidence="9">
        <text>tRNA(Ala) + L-alanine + ATP = L-alanyl-tRNA(Ala) + AMP + diphosphate</text>
        <dbReference type="Rhea" id="RHEA:12540"/>
        <dbReference type="Rhea" id="RHEA-COMP:9657"/>
        <dbReference type="Rhea" id="RHEA-COMP:9923"/>
        <dbReference type="ChEBI" id="CHEBI:30616"/>
        <dbReference type="ChEBI" id="CHEBI:33019"/>
        <dbReference type="ChEBI" id="CHEBI:57972"/>
        <dbReference type="ChEBI" id="CHEBI:78442"/>
        <dbReference type="ChEBI" id="CHEBI:78497"/>
        <dbReference type="ChEBI" id="CHEBI:456215"/>
        <dbReference type="EC" id="6.1.1.7"/>
    </reaction>
</comment>
<dbReference type="PRINTS" id="PR00980">
    <property type="entry name" value="TRNASYNTHALA"/>
</dbReference>
<keyword evidence="9" id="KW-0862">Zinc</keyword>
<dbReference type="STRING" id="1797724.A3A48_02940"/>
<comment type="caution">
    <text evidence="11">The sequence shown here is derived from an EMBL/GenBank/DDBJ whole genome shotgun (WGS) entry which is preliminary data.</text>
</comment>
<feature type="binding site" evidence="9">
    <location>
        <position position="575"/>
    </location>
    <ligand>
        <name>Zn(2+)</name>
        <dbReference type="ChEBI" id="CHEBI:29105"/>
    </ligand>
</feature>
<dbReference type="NCBIfam" id="TIGR00344">
    <property type="entry name" value="alaS"/>
    <property type="match status" value="1"/>
</dbReference>
<feature type="domain" description="Alanyl-transfer RNA synthetases family profile" evidence="10">
    <location>
        <begin position="1"/>
        <end position="615"/>
    </location>
</feature>
<keyword evidence="6 9" id="KW-0694">RNA-binding</keyword>
<evidence type="ECO:0000256" key="4">
    <source>
        <dbReference type="ARBA" id="ARBA00022741"/>
    </source>
</evidence>
<gene>
    <name evidence="9" type="primary">alaS</name>
    <name evidence="11" type="ORF">A3A48_02940</name>
</gene>
<comment type="similarity">
    <text evidence="1 9">Belongs to the class-II aminoacyl-tRNA synthetase family.</text>
</comment>
<evidence type="ECO:0000259" key="10">
    <source>
        <dbReference type="PROSITE" id="PS50860"/>
    </source>
</evidence>
<dbReference type="InterPro" id="IPR002318">
    <property type="entry name" value="Ala-tRNA-lgiase_IIc"/>
</dbReference>
<dbReference type="GO" id="GO:0002161">
    <property type="term" value="F:aminoacyl-tRNA deacylase activity"/>
    <property type="evidence" value="ECO:0007669"/>
    <property type="project" value="TreeGrafter"/>
</dbReference>
<accession>A0A1F5GRU8</accession>
<organism evidence="11 12">
    <name type="scientific">Candidatus Curtissbacteria bacterium RIFCSPLOWO2_01_FULL_37_9</name>
    <dbReference type="NCBI Taxonomy" id="1797724"/>
    <lineage>
        <taxon>Bacteria</taxon>
        <taxon>Candidatus Curtissiibacteriota</taxon>
    </lineage>
</organism>
<dbReference type="Gene3D" id="3.30.930.10">
    <property type="entry name" value="Bira Bifunctional Protein, Domain 2"/>
    <property type="match status" value="1"/>
</dbReference>
<evidence type="ECO:0000313" key="12">
    <source>
        <dbReference type="Proteomes" id="UP000178336"/>
    </source>
</evidence>
<evidence type="ECO:0000256" key="2">
    <source>
        <dbReference type="ARBA" id="ARBA00022555"/>
    </source>
</evidence>
<feature type="binding site" evidence="9">
    <location>
        <position position="470"/>
    </location>
    <ligand>
        <name>Zn(2+)</name>
        <dbReference type="ChEBI" id="CHEBI:29105"/>
    </ligand>
</feature>
<dbReference type="SUPFAM" id="SSF55681">
    <property type="entry name" value="Class II aaRS and biotin synthetases"/>
    <property type="match status" value="1"/>
</dbReference>
<keyword evidence="7 9" id="KW-0648">Protein biosynthesis</keyword>
<dbReference type="EMBL" id="MFBN01000044">
    <property type="protein sequence ID" value="OGD94606.1"/>
    <property type="molecule type" value="Genomic_DNA"/>
</dbReference>
<dbReference type="GO" id="GO:0004813">
    <property type="term" value="F:alanine-tRNA ligase activity"/>
    <property type="evidence" value="ECO:0007669"/>
    <property type="project" value="UniProtKB-UniRule"/>
</dbReference>
<evidence type="ECO:0000256" key="8">
    <source>
        <dbReference type="ARBA" id="ARBA00023146"/>
    </source>
</evidence>
<name>A0A1F5GRU8_9BACT</name>
<dbReference type="Gene3D" id="3.30.54.20">
    <property type="match status" value="1"/>
</dbReference>
<dbReference type="GO" id="GO:0006419">
    <property type="term" value="P:alanyl-tRNA aminoacylation"/>
    <property type="evidence" value="ECO:0007669"/>
    <property type="project" value="UniProtKB-UniRule"/>
</dbReference>
<reference evidence="11 12" key="1">
    <citation type="journal article" date="2016" name="Nat. Commun.">
        <title>Thousands of microbial genomes shed light on interconnected biogeochemical processes in an aquifer system.</title>
        <authorList>
            <person name="Anantharaman K."/>
            <person name="Brown C.T."/>
            <person name="Hug L.A."/>
            <person name="Sharon I."/>
            <person name="Castelle C.J."/>
            <person name="Probst A.J."/>
            <person name="Thomas B.C."/>
            <person name="Singh A."/>
            <person name="Wilkins M.J."/>
            <person name="Karaoz U."/>
            <person name="Brodie E.L."/>
            <person name="Williams K.H."/>
            <person name="Hubbard S.S."/>
            <person name="Banfield J.F."/>
        </authorList>
    </citation>
    <scope>NUCLEOTIDE SEQUENCE [LARGE SCALE GENOMIC DNA]</scope>
</reference>
<dbReference type="InterPro" id="IPR018162">
    <property type="entry name" value="Ala-tRNA-ligase_IIc_anticod-bd"/>
</dbReference>
<dbReference type="PROSITE" id="PS50860">
    <property type="entry name" value="AA_TRNA_LIGASE_II_ALA"/>
    <property type="match status" value="1"/>
</dbReference>
<dbReference type="NCBIfam" id="NF002436">
    <property type="entry name" value="PRK01584.1"/>
    <property type="match status" value="1"/>
</dbReference>
<evidence type="ECO:0000256" key="7">
    <source>
        <dbReference type="ARBA" id="ARBA00022917"/>
    </source>
</evidence>
<dbReference type="SUPFAM" id="SSF55186">
    <property type="entry name" value="ThrRS/AlaRS common domain"/>
    <property type="match status" value="1"/>
</dbReference>